<dbReference type="InterPro" id="IPR011066">
    <property type="entry name" value="MscS_channel_C_sf"/>
</dbReference>
<keyword evidence="12" id="KW-1185">Reference proteome</keyword>
<evidence type="ECO:0000313" key="11">
    <source>
        <dbReference type="EMBL" id="KJF18193.1"/>
    </source>
</evidence>
<gene>
    <name evidence="11" type="primary">ykuT</name>
    <name evidence="11" type="ORF">AXFE_09390</name>
</gene>
<evidence type="ECO:0000256" key="1">
    <source>
        <dbReference type="ARBA" id="ARBA00004651"/>
    </source>
</evidence>
<dbReference type="SUPFAM" id="SSF50182">
    <property type="entry name" value="Sm-like ribonucleoproteins"/>
    <property type="match status" value="1"/>
</dbReference>
<dbReference type="OrthoDB" id="4638917at2"/>
<accession>A0A0D8HJR4</accession>
<dbReference type="GO" id="GO:0005886">
    <property type="term" value="C:plasma membrane"/>
    <property type="evidence" value="ECO:0007669"/>
    <property type="project" value="UniProtKB-SubCell"/>
</dbReference>
<comment type="similarity">
    <text evidence="2">Belongs to the MscS (TC 1.A.23) family.</text>
</comment>
<dbReference type="PANTHER" id="PTHR30460:SF0">
    <property type="entry name" value="MODERATE CONDUCTANCE MECHANOSENSITIVE CHANNEL YBIO"/>
    <property type="match status" value="1"/>
</dbReference>
<evidence type="ECO:0000256" key="6">
    <source>
        <dbReference type="ARBA" id="ARBA00023136"/>
    </source>
</evidence>
<dbReference type="InterPro" id="IPR045276">
    <property type="entry name" value="YbiO_bact"/>
</dbReference>
<feature type="transmembrane region" description="Helical" evidence="7">
    <location>
        <begin position="15"/>
        <end position="36"/>
    </location>
</feature>
<keyword evidence="3" id="KW-1003">Cell membrane</keyword>
<feature type="domain" description="Mechanosensitive ion channel MscS C-terminal" evidence="9">
    <location>
        <begin position="192"/>
        <end position="268"/>
    </location>
</feature>
<dbReference type="PATRIC" id="fig|1280514.3.peg.1231"/>
<dbReference type="Gene3D" id="2.30.30.60">
    <property type="match status" value="1"/>
</dbReference>
<dbReference type="Pfam" id="PF21088">
    <property type="entry name" value="MS_channel_1st"/>
    <property type="match status" value="1"/>
</dbReference>
<keyword evidence="6 7" id="KW-0472">Membrane</keyword>
<dbReference type="EMBL" id="JXYS01000023">
    <property type="protein sequence ID" value="KJF18193.1"/>
    <property type="molecule type" value="Genomic_DNA"/>
</dbReference>
<name>A0A0D8HJR4_9ACTN</name>
<evidence type="ECO:0000256" key="2">
    <source>
        <dbReference type="ARBA" id="ARBA00008017"/>
    </source>
</evidence>
<reference evidence="11 12" key="1">
    <citation type="submission" date="2015-01" db="EMBL/GenBank/DDBJ databases">
        <title>Draft genome of the acidophilic iron oxidizer Acidithrix ferrooxidans strain Py-F3.</title>
        <authorList>
            <person name="Poehlein A."/>
            <person name="Eisen S."/>
            <person name="Schloemann M."/>
            <person name="Johnson B.D."/>
            <person name="Daniel R."/>
            <person name="Muehling M."/>
        </authorList>
    </citation>
    <scope>NUCLEOTIDE SEQUENCE [LARGE SCALE GENOMIC DNA]</scope>
    <source>
        <strain evidence="11 12">Py-F3</strain>
    </source>
</reference>
<dbReference type="SUPFAM" id="SSF82689">
    <property type="entry name" value="Mechanosensitive channel protein MscS (YggB), C-terminal domain"/>
    <property type="match status" value="1"/>
</dbReference>
<dbReference type="Proteomes" id="UP000032360">
    <property type="component" value="Unassembled WGS sequence"/>
</dbReference>
<dbReference type="Pfam" id="PF00924">
    <property type="entry name" value="MS_channel_2nd"/>
    <property type="match status" value="1"/>
</dbReference>
<evidence type="ECO:0000313" key="12">
    <source>
        <dbReference type="Proteomes" id="UP000032360"/>
    </source>
</evidence>
<dbReference type="InterPro" id="IPR023408">
    <property type="entry name" value="MscS_beta-dom_sf"/>
</dbReference>
<evidence type="ECO:0000256" key="7">
    <source>
        <dbReference type="SAM" id="Phobius"/>
    </source>
</evidence>
<evidence type="ECO:0000256" key="4">
    <source>
        <dbReference type="ARBA" id="ARBA00022692"/>
    </source>
</evidence>
<comment type="caution">
    <text evidence="11">The sequence shown here is derived from an EMBL/GenBank/DDBJ whole genome shotgun (WGS) entry which is preliminary data.</text>
</comment>
<dbReference type="Gene3D" id="3.30.70.100">
    <property type="match status" value="1"/>
</dbReference>
<feature type="transmembrane region" description="Helical" evidence="7">
    <location>
        <begin position="71"/>
        <end position="90"/>
    </location>
</feature>
<dbReference type="RefSeq" id="WP_052604699.1">
    <property type="nucleotide sequence ID" value="NZ_JXYS01000023.1"/>
</dbReference>
<evidence type="ECO:0000259" key="8">
    <source>
        <dbReference type="Pfam" id="PF00924"/>
    </source>
</evidence>
<keyword evidence="5 7" id="KW-1133">Transmembrane helix</keyword>
<keyword evidence="4 7" id="KW-0812">Transmembrane</keyword>
<evidence type="ECO:0000259" key="9">
    <source>
        <dbReference type="Pfam" id="PF21082"/>
    </source>
</evidence>
<dbReference type="InterPro" id="IPR049142">
    <property type="entry name" value="MS_channel_1st"/>
</dbReference>
<evidence type="ECO:0000259" key="10">
    <source>
        <dbReference type="Pfam" id="PF21088"/>
    </source>
</evidence>
<feature type="domain" description="Mechanosensitive ion channel transmembrane helices 2/3" evidence="10">
    <location>
        <begin position="79"/>
        <end position="115"/>
    </location>
</feature>
<evidence type="ECO:0000256" key="3">
    <source>
        <dbReference type="ARBA" id="ARBA00022475"/>
    </source>
</evidence>
<dbReference type="InterPro" id="IPR006685">
    <property type="entry name" value="MscS_channel_2nd"/>
</dbReference>
<comment type="subcellular location">
    <subcellularLocation>
        <location evidence="1">Cell membrane</location>
        <topology evidence="1">Multi-pass membrane protein</topology>
    </subcellularLocation>
</comment>
<dbReference type="InterPro" id="IPR011014">
    <property type="entry name" value="MscS_channel_TM-2"/>
</dbReference>
<dbReference type="SUPFAM" id="SSF82861">
    <property type="entry name" value="Mechanosensitive channel protein MscS (YggB), transmembrane region"/>
    <property type="match status" value="1"/>
</dbReference>
<dbReference type="InterPro" id="IPR010920">
    <property type="entry name" value="LSM_dom_sf"/>
</dbReference>
<proteinExistence type="inferred from homology"/>
<feature type="transmembrane region" description="Helical" evidence="7">
    <location>
        <begin position="96"/>
        <end position="118"/>
    </location>
</feature>
<sequence length="291" mass="31668">MSGITEAIGIWVRDVGLVVALMVIGSVLAARSVHFVGTKVSSYLKRVASQQIRDEFVLSERNKYVSAVVQAVDWAAVAIIYSVALILVLIQLRVPITSLVAPATVIGVALGFGAQTVVQDLLAGFFIFAERQYGVGDIIRISAPGVLAGITGTVEEVTLRITRIRNLSGEQIILPNSEIRQVVNLSREWSQVVVDFPIRQDVDLAMVRRELENLATSITQDPRWVNVLVGPLVVTGIETISPGMVTIRILGRTLPAQQWEVGREIRMRGITLLGQSGALFNPDSVNYNFGP</sequence>
<dbReference type="AlphaFoldDB" id="A0A0D8HJR4"/>
<dbReference type="GO" id="GO:0008381">
    <property type="term" value="F:mechanosensitive monoatomic ion channel activity"/>
    <property type="evidence" value="ECO:0007669"/>
    <property type="project" value="InterPro"/>
</dbReference>
<dbReference type="InterPro" id="IPR049278">
    <property type="entry name" value="MS_channel_C"/>
</dbReference>
<dbReference type="PANTHER" id="PTHR30460">
    <property type="entry name" value="MODERATE CONDUCTANCE MECHANOSENSITIVE CHANNEL YBIO"/>
    <property type="match status" value="1"/>
</dbReference>
<protein>
    <submittedName>
        <fullName evidence="11">Putative MscS family protein YkuT</fullName>
    </submittedName>
</protein>
<feature type="domain" description="Mechanosensitive ion channel MscS" evidence="8">
    <location>
        <begin position="116"/>
        <end position="187"/>
    </location>
</feature>
<organism evidence="11 12">
    <name type="scientific">Acidithrix ferrooxidans</name>
    <dbReference type="NCBI Taxonomy" id="1280514"/>
    <lineage>
        <taxon>Bacteria</taxon>
        <taxon>Bacillati</taxon>
        <taxon>Actinomycetota</taxon>
        <taxon>Acidimicrobiia</taxon>
        <taxon>Acidimicrobiales</taxon>
        <taxon>Acidimicrobiaceae</taxon>
        <taxon>Acidithrix</taxon>
    </lineage>
</organism>
<evidence type="ECO:0000256" key="5">
    <source>
        <dbReference type="ARBA" id="ARBA00022989"/>
    </source>
</evidence>
<dbReference type="Pfam" id="PF21082">
    <property type="entry name" value="MS_channel_3rd"/>
    <property type="match status" value="1"/>
</dbReference>
<dbReference type="Gene3D" id="1.10.287.1260">
    <property type="match status" value="1"/>
</dbReference>